<proteinExistence type="predicted"/>
<sequence length="466" mass="50706">MTAGFISGCSKDKKEEVTPPITLQNYSKTPALVLKKSGFESMEVFSLFSSEDAFEQSPAYVFGGSADGAGTIKTADGGFIMMVNNEDNWSVSRITFDKNFKPVKGEYSLNSDGGQARLCSATMATQEVNGFGPLYLSAGESNVEAQTHALNPLTAGMQTNTLTQGFGHWSAENAVPLTKEAYTGKTVVLIGEDADDASGGQLVLYVSNTVGDLNNGTQYMLKRTDNNQIETEMTAGTTYDVEFVKVENHKTITGVQTQALVDPLKAIKFGRVEDIDYRKGSAENNREIYFNVTGQAPTGVNAAKVRTVFGRTYKLVMDANDMLKGKLQCILDGDNDSGPAKDFQNPDNICVTKNYVYIQEDSNTYGAETHDAYIYQYNIATKEVKVVLELDHRRTDPKFGATAAKGNWEYGALVDISDVVGIADTFTLSVQPHTWVGDAFKNKDGGTKRPNESQASQILVLKGLPR</sequence>
<protein>
    <recommendedName>
        <fullName evidence="3">Phytase-like domain-containing protein</fullName>
    </recommendedName>
</protein>
<keyword evidence="2" id="KW-1185">Reference proteome</keyword>
<evidence type="ECO:0000313" key="2">
    <source>
        <dbReference type="Proteomes" id="UP000606600"/>
    </source>
</evidence>
<reference evidence="1 2" key="1">
    <citation type="submission" date="2020-09" db="EMBL/GenBank/DDBJ databases">
        <title>Novel species of Mucilaginibacter isolated from a glacier on the Tibetan Plateau.</title>
        <authorList>
            <person name="Liu Q."/>
            <person name="Xin Y.-H."/>
        </authorList>
    </citation>
    <scope>NUCLEOTIDE SEQUENCE [LARGE SCALE GENOMIC DNA]</scope>
    <source>
        <strain evidence="1 2">ZT4R22</strain>
    </source>
</reference>
<gene>
    <name evidence="1" type="ORF">IDJ77_05535</name>
</gene>
<evidence type="ECO:0000313" key="1">
    <source>
        <dbReference type="EMBL" id="MBD1363269.1"/>
    </source>
</evidence>
<comment type="caution">
    <text evidence="1">The sequence shown here is derived from an EMBL/GenBank/DDBJ whole genome shotgun (WGS) entry which is preliminary data.</text>
</comment>
<dbReference type="Proteomes" id="UP000606600">
    <property type="component" value="Unassembled WGS sequence"/>
</dbReference>
<dbReference type="EMBL" id="JACWMY010000002">
    <property type="protein sequence ID" value="MBD1363269.1"/>
    <property type="molecule type" value="Genomic_DNA"/>
</dbReference>
<organism evidence="1 2">
    <name type="scientific">Mucilaginibacter pankratovii</name>
    <dbReference type="NCBI Taxonomy" id="2772110"/>
    <lineage>
        <taxon>Bacteria</taxon>
        <taxon>Pseudomonadati</taxon>
        <taxon>Bacteroidota</taxon>
        <taxon>Sphingobacteriia</taxon>
        <taxon>Sphingobacteriales</taxon>
        <taxon>Sphingobacteriaceae</taxon>
        <taxon>Mucilaginibacter</taxon>
    </lineage>
</organism>
<name>A0ABR7WLQ7_9SPHI</name>
<accession>A0ABR7WLQ7</accession>
<evidence type="ECO:0008006" key="3">
    <source>
        <dbReference type="Google" id="ProtNLM"/>
    </source>
</evidence>